<accession>A0A7M7JPE7</accession>
<dbReference type="AlphaFoldDB" id="A0A7M7JPE7"/>
<dbReference type="GeneID" id="111247914"/>
<dbReference type="Proteomes" id="UP000594260">
    <property type="component" value="Unplaced"/>
</dbReference>
<evidence type="ECO:0000256" key="1">
    <source>
        <dbReference type="SAM" id="MobiDB-lite"/>
    </source>
</evidence>
<evidence type="ECO:0000313" key="4">
    <source>
        <dbReference type="Proteomes" id="UP000594260"/>
    </source>
</evidence>
<feature type="region of interest" description="Disordered" evidence="1">
    <location>
        <begin position="12"/>
        <end position="62"/>
    </location>
</feature>
<feature type="transmembrane region" description="Helical" evidence="2">
    <location>
        <begin position="461"/>
        <end position="480"/>
    </location>
</feature>
<evidence type="ECO:0000313" key="3">
    <source>
        <dbReference type="EnsemblMetazoa" id="XP_022655195"/>
    </source>
</evidence>
<keyword evidence="2" id="KW-0472">Membrane</keyword>
<proteinExistence type="predicted"/>
<reference evidence="3" key="1">
    <citation type="submission" date="2021-01" db="UniProtKB">
        <authorList>
            <consortium name="EnsemblMetazoa"/>
        </authorList>
    </citation>
    <scope>IDENTIFICATION</scope>
</reference>
<dbReference type="KEGG" id="vde:111247914"/>
<sequence length="481" mass="53312">MEDTKYYSVLVSNETTRLSPDHQEDAGDGDKIFDSKDTNKVQQEQCNTQEQKEKQLEERGDAVSEATIKKNVYTETCKEPQNKPAIAGETRAANAARVKLDNNPVVAAHSAHENTPSHDDVQQQSIKIAEEDLKNIVKDLPSHIKSKVDRFVEHFGAAGAPSPIKPLRVIETHAADADSEESLELKINNTFVVPPLGDLVSKCIQHNGSQMSTGQQSNINLSELQQDATMASDIEEQARLNEVENSEHDNDKEARIIAELKDKDLLSRKRSQTEMEPAAFELPRATKYPHKDFPALPEFRSDSPPLMTFGDGYEDVFRARLSSKDACIQNITSFEEDMSVQEISANIGAGILTDLEEKQKYPAVSPSKEEPLVIQNEAQSHESVIQPSPMPVERNEPEGAETQSIDLNKTSAGDYFNKTLDMTLRTSGFSACGLGMLLAFDEMLDPAVGPLLPYGLRRRGANVIIFIASLVFAILFWFVVL</sequence>
<evidence type="ECO:0000256" key="2">
    <source>
        <dbReference type="SAM" id="Phobius"/>
    </source>
</evidence>
<feature type="compositionally biased region" description="Basic and acidic residues" evidence="1">
    <location>
        <begin position="50"/>
        <end position="62"/>
    </location>
</feature>
<keyword evidence="4" id="KW-1185">Reference proteome</keyword>
<feature type="compositionally biased region" description="Basic and acidic residues" evidence="1">
    <location>
        <begin position="19"/>
        <end position="39"/>
    </location>
</feature>
<dbReference type="OrthoDB" id="6531919at2759"/>
<keyword evidence="2" id="KW-1133">Transmembrane helix</keyword>
<organism evidence="3 4">
    <name type="scientific">Varroa destructor</name>
    <name type="common">Honeybee mite</name>
    <dbReference type="NCBI Taxonomy" id="109461"/>
    <lineage>
        <taxon>Eukaryota</taxon>
        <taxon>Metazoa</taxon>
        <taxon>Ecdysozoa</taxon>
        <taxon>Arthropoda</taxon>
        <taxon>Chelicerata</taxon>
        <taxon>Arachnida</taxon>
        <taxon>Acari</taxon>
        <taxon>Parasitiformes</taxon>
        <taxon>Mesostigmata</taxon>
        <taxon>Gamasina</taxon>
        <taxon>Dermanyssoidea</taxon>
        <taxon>Varroidae</taxon>
        <taxon>Varroa</taxon>
    </lineage>
</organism>
<name>A0A7M7JPE7_VARDE</name>
<dbReference type="InParanoid" id="A0A7M7JPE7"/>
<dbReference type="EnsemblMetazoa" id="XM_022799460">
    <property type="protein sequence ID" value="XP_022655195"/>
    <property type="gene ID" value="LOC111247914"/>
</dbReference>
<feature type="compositionally biased region" description="Polar residues" evidence="1">
    <location>
        <begin position="40"/>
        <end position="49"/>
    </location>
</feature>
<keyword evidence="2" id="KW-0812">Transmembrane</keyword>
<dbReference type="RefSeq" id="XP_022655195.1">
    <property type="nucleotide sequence ID" value="XM_022799460.1"/>
</dbReference>
<protein>
    <submittedName>
        <fullName evidence="3">Uncharacterized protein</fullName>
    </submittedName>
</protein>
<feature type="region of interest" description="Disordered" evidence="1">
    <location>
        <begin position="383"/>
        <end position="402"/>
    </location>
</feature>